<comment type="caution">
    <text evidence="1">The sequence shown here is derived from an EMBL/GenBank/DDBJ whole genome shotgun (WGS) entry which is preliminary data.</text>
</comment>
<dbReference type="AlphaFoldDB" id="A0A3L8DHN1"/>
<name>A0A3L8DHN1_OOCBI</name>
<dbReference type="EMBL" id="QOIP01000008">
    <property type="protein sequence ID" value="RLU19836.1"/>
    <property type="molecule type" value="Genomic_DNA"/>
</dbReference>
<sequence length="145" mass="16996">MFLLLPDDREILGLTSEQLQYVPKIILLERYGDYMEGLWDRLPEHLRRDPEVRWYRRSHRGGNCVPWFVGELGDLTRRVKAILASDLPMRDLTPEQREELRDAAALCHICDDQTKVGSWSLLKYCQSLRIISQKALTLQQLPSIF</sequence>
<accession>A0A3L8DHN1</accession>
<proteinExistence type="predicted"/>
<evidence type="ECO:0000313" key="1">
    <source>
        <dbReference type="EMBL" id="RLU19836.1"/>
    </source>
</evidence>
<evidence type="ECO:0000313" key="2">
    <source>
        <dbReference type="Proteomes" id="UP000279307"/>
    </source>
</evidence>
<dbReference type="Proteomes" id="UP000279307">
    <property type="component" value="Chromosome 8"/>
</dbReference>
<organism evidence="1 2">
    <name type="scientific">Ooceraea biroi</name>
    <name type="common">Clonal raider ant</name>
    <name type="synonym">Cerapachys biroi</name>
    <dbReference type="NCBI Taxonomy" id="2015173"/>
    <lineage>
        <taxon>Eukaryota</taxon>
        <taxon>Metazoa</taxon>
        <taxon>Ecdysozoa</taxon>
        <taxon>Arthropoda</taxon>
        <taxon>Hexapoda</taxon>
        <taxon>Insecta</taxon>
        <taxon>Pterygota</taxon>
        <taxon>Neoptera</taxon>
        <taxon>Endopterygota</taxon>
        <taxon>Hymenoptera</taxon>
        <taxon>Apocrita</taxon>
        <taxon>Aculeata</taxon>
        <taxon>Formicoidea</taxon>
        <taxon>Formicidae</taxon>
        <taxon>Dorylinae</taxon>
        <taxon>Ooceraea</taxon>
    </lineage>
</organism>
<gene>
    <name evidence="1" type="ORF">DMN91_008395</name>
</gene>
<reference evidence="1 2" key="1">
    <citation type="journal article" date="2018" name="Genome Res.">
        <title>The genomic architecture and molecular evolution of ant odorant receptors.</title>
        <authorList>
            <person name="McKenzie S.K."/>
            <person name="Kronauer D.J.C."/>
        </authorList>
    </citation>
    <scope>NUCLEOTIDE SEQUENCE [LARGE SCALE GENOMIC DNA]</scope>
    <source>
        <strain evidence="1">Clonal line C1</strain>
    </source>
</reference>
<protein>
    <submittedName>
        <fullName evidence="1">Uncharacterized protein</fullName>
    </submittedName>
</protein>